<dbReference type="EMBL" id="JAVDYE010000001">
    <property type="protein sequence ID" value="MDR7384401.1"/>
    <property type="molecule type" value="Genomic_DNA"/>
</dbReference>
<dbReference type="Proteomes" id="UP001183585">
    <property type="component" value="Unassembled WGS sequence"/>
</dbReference>
<proteinExistence type="predicted"/>
<evidence type="ECO:0000313" key="1">
    <source>
        <dbReference type="EMBL" id="MDR7384401.1"/>
    </source>
</evidence>
<keyword evidence="2" id="KW-1185">Reference proteome</keyword>
<protein>
    <submittedName>
        <fullName evidence="1">Uncharacterized protein</fullName>
    </submittedName>
</protein>
<evidence type="ECO:0000313" key="2">
    <source>
        <dbReference type="Proteomes" id="UP001183585"/>
    </source>
</evidence>
<name>A0ABU2CST9_9MICO</name>
<comment type="caution">
    <text evidence="1">The sequence shown here is derived from an EMBL/GenBank/DDBJ whole genome shotgun (WGS) entry which is preliminary data.</text>
</comment>
<sequence length="414" mass="44203">MTADDNDSALEPMTGHVELVSDGDNIIVTGSPMAVERFLHAYGLLSSAEALGPQVLGRLARLGSVAAGVGSSIAAESGRWLKLTEESAAELAEIGLMETDVPGISYAMLGDPGSIAGWLKVESGLGSLVTNPAVLAGAAGIMAQFAAQQEMRELKAYLASIDRKLDDVRHAQKNAEPGKLIGARIEIERELGVRDVTGQVDETAWSAVQARGHTLTDLIGWALLELDRLAGKLEDISRVGELAKAAESAELEVQELLTVIAECLELQDALDVLRLDRVLEASPEALDGQRLVLRTNRQHLRERIAETTTGFLVRLDAAAGIAESNVVLHRGHSQAVVHSTNRSVEAIDAFHRPLSIESLRQLRELARWRDAVRDPQQLKNAAAEVRPIALKVGAGLAVASVVALAAKQVPKEAE</sequence>
<organism evidence="1 2">
    <name type="scientific">Promicromonospora iranensis</name>
    <dbReference type="NCBI Taxonomy" id="1105144"/>
    <lineage>
        <taxon>Bacteria</taxon>
        <taxon>Bacillati</taxon>
        <taxon>Actinomycetota</taxon>
        <taxon>Actinomycetes</taxon>
        <taxon>Micrococcales</taxon>
        <taxon>Promicromonosporaceae</taxon>
        <taxon>Promicromonospora</taxon>
    </lineage>
</organism>
<accession>A0ABU2CST9</accession>
<gene>
    <name evidence="1" type="ORF">J2S48_003916</name>
</gene>
<reference evidence="1 2" key="1">
    <citation type="submission" date="2023-07" db="EMBL/GenBank/DDBJ databases">
        <title>Sequencing the genomes of 1000 actinobacteria strains.</title>
        <authorList>
            <person name="Klenk H.-P."/>
        </authorList>
    </citation>
    <scope>NUCLEOTIDE SEQUENCE [LARGE SCALE GENOMIC DNA]</scope>
    <source>
        <strain evidence="1 2">DSM 45554</strain>
    </source>
</reference>
<dbReference type="RefSeq" id="WP_274992791.1">
    <property type="nucleotide sequence ID" value="NZ_JAJQQP010000003.1"/>
</dbReference>